<proteinExistence type="predicted"/>
<keyword evidence="3" id="KW-1185">Reference proteome</keyword>
<evidence type="ECO:0000256" key="1">
    <source>
        <dbReference type="SAM" id="Phobius"/>
    </source>
</evidence>
<protein>
    <submittedName>
        <fullName evidence="2">Uncharacterized protein</fullName>
    </submittedName>
</protein>
<keyword evidence="1" id="KW-0472">Membrane</keyword>
<accession>Q8FTY2</accession>
<dbReference type="HOGENOM" id="CLU_2600076_0_0_11"/>
<dbReference type="KEGG" id="cef:CE0241"/>
<dbReference type="Proteomes" id="UP000001409">
    <property type="component" value="Chromosome"/>
</dbReference>
<dbReference type="AlphaFoldDB" id="Q8FTY2"/>
<keyword evidence="1" id="KW-1133">Transmembrane helix</keyword>
<organism evidence="2 3">
    <name type="scientific">Corynebacterium efficiens (strain DSM 44549 / YS-314 / AJ 12310 / JCM 11189 / NBRC 100395)</name>
    <dbReference type="NCBI Taxonomy" id="196164"/>
    <lineage>
        <taxon>Bacteria</taxon>
        <taxon>Bacillati</taxon>
        <taxon>Actinomycetota</taxon>
        <taxon>Actinomycetes</taxon>
        <taxon>Mycobacteriales</taxon>
        <taxon>Corynebacteriaceae</taxon>
        <taxon>Corynebacterium</taxon>
    </lineage>
</organism>
<reference evidence="2 3" key="1">
    <citation type="journal article" date="2003" name="Genome Res.">
        <title>Comparative complete genome sequence analysis of the amino acid replacements responsible for the thermostability of Corynebacterium efficiens.</title>
        <authorList>
            <person name="Nishio Y."/>
            <person name="Nakamura Y."/>
            <person name="Kawarabayasi Y."/>
            <person name="Usuda Y."/>
            <person name="Kimura E."/>
            <person name="Sugimoto S."/>
            <person name="Matsui K."/>
            <person name="Yamagishi A."/>
            <person name="Kikuchi H."/>
            <person name="Ikeo K."/>
            <person name="Gojobori T."/>
        </authorList>
    </citation>
    <scope>NUCLEOTIDE SEQUENCE [LARGE SCALE GENOMIC DNA]</scope>
    <source>
        <strain evidence="3">DSM 44549 / YS-314 / AJ 12310 / JCM 11189 / NBRC 100395</strain>
    </source>
</reference>
<evidence type="ECO:0000313" key="2">
    <source>
        <dbReference type="EMBL" id="BAC17051.1"/>
    </source>
</evidence>
<name>Q8FTY2_COREF</name>
<sequence>MVLVKLCPQWVHRHLVVPLVVVPFFLVRLLHMGQRGRLVVTHSYPTEGGYQIRGVGWGKAVGIAVGELLTVNLGAVAWG</sequence>
<evidence type="ECO:0000313" key="3">
    <source>
        <dbReference type="Proteomes" id="UP000001409"/>
    </source>
</evidence>
<keyword evidence="1" id="KW-0812">Transmembrane</keyword>
<dbReference type="EMBL" id="BA000035">
    <property type="protein sequence ID" value="BAC17051.1"/>
    <property type="molecule type" value="Genomic_DNA"/>
</dbReference>
<feature type="transmembrane region" description="Helical" evidence="1">
    <location>
        <begin position="12"/>
        <end position="30"/>
    </location>
</feature>